<gene>
    <name evidence="1" type="ORF">EU91_1422</name>
</gene>
<accession>A0A0A1Z6V2</accession>
<protein>
    <submittedName>
        <fullName evidence="1">Uncharacterized protein</fullName>
    </submittedName>
</protein>
<evidence type="ECO:0000313" key="2">
    <source>
        <dbReference type="Proteomes" id="UP000030598"/>
    </source>
</evidence>
<dbReference type="InterPro" id="IPR009061">
    <property type="entry name" value="DNA-bd_dom_put_sf"/>
</dbReference>
<comment type="caution">
    <text evidence="1">The sequence shown here is derived from an EMBL/GenBank/DDBJ whole genome shotgun (WGS) entry which is preliminary data.</text>
</comment>
<dbReference type="AlphaFoldDB" id="A0A0A1Z6V2"/>
<dbReference type="Proteomes" id="UP000030598">
    <property type="component" value="Unassembled WGS sequence"/>
</dbReference>
<dbReference type="STRING" id="59925.EU91_1422"/>
<name>A0A0A1Z6V2_PROMR</name>
<dbReference type="RefSeq" id="WP_052041308.1">
    <property type="nucleotide sequence ID" value="NZ_CP138934.1"/>
</dbReference>
<evidence type="ECO:0000313" key="1">
    <source>
        <dbReference type="EMBL" id="KGF85322.1"/>
    </source>
</evidence>
<sequence>MTTEYARQKLLKTADASRYLGVSTKTLRRYRDLEGGFLVQDKEWFSGAFDNSPIRWDIEKCEEALAKRRRGFSKYKDFQIAKKIIQDQQK</sequence>
<dbReference type="EMBL" id="JNAH01000008">
    <property type="protein sequence ID" value="KGF85322.1"/>
    <property type="molecule type" value="Genomic_DNA"/>
</dbReference>
<dbReference type="eggNOG" id="ENOG5030SA6">
    <property type="taxonomic scope" value="Bacteria"/>
</dbReference>
<dbReference type="OrthoDB" id="559646at2"/>
<proteinExistence type="predicted"/>
<organism evidence="1 2">
    <name type="scientific">Prochlorococcus marinus str. GP2</name>
    <dbReference type="NCBI Taxonomy" id="59925"/>
    <lineage>
        <taxon>Bacteria</taxon>
        <taxon>Bacillati</taxon>
        <taxon>Cyanobacteriota</taxon>
        <taxon>Cyanophyceae</taxon>
        <taxon>Synechococcales</taxon>
        <taxon>Prochlorococcaceae</taxon>
        <taxon>Prochlorococcus</taxon>
    </lineage>
</organism>
<dbReference type="SUPFAM" id="SSF46955">
    <property type="entry name" value="Putative DNA-binding domain"/>
    <property type="match status" value="1"/>
</dbReference>
<reference evidence="2" key="1">
    <citation type="journal article" date="2014" name="Sci. Data">
        <title>Genomes of diverse isolates of the marine cyanobacterium Prochlorococcus.</title>
        <authorList>
            <person name="Biller S."/>
            <person name="Berube P."/>
            <person name="Thompson J."/>
            <person name="Kelly L."/>
            <person name="Roggensack S."/>
            <person name="Awad L."/>
            <person name="Roache-Johnson K."/>
            <person name="Ding H."/>
            <person name="Giovannoni S.J."/>
            <person name="Moore L.R."/>
            <person name="Chisholm S.W."/>
        </authorList>
    </citation>
    <scope>NUCLEOTIDE SEQUENCE [LARGE SCALE GENOMIC DNA]</scope>
    <source>
        <strain evidence="2">GP2</strain>
    </source>
</reference>